<name>A0A6S6SZ80_9BACT</name>
<sequence>MKKTSLKFKYSNEFKPYYFSDRENMIRIAMEYVKSSKLVGDY</sequence>
<gene>
    <name evidence="1" type="ORF">HELGO_WM9485</name>
</gene>
<reference evidence="1" key="1">
    <citation type="submission" date="2020-01" db="EMBL/GenBank/DDBJ databases">
        <authorList>
            <person name="Meier V. D."/>
            <person name="Meier V D."/>
        </authorList>
    </citation>
    <scope>NUCLEOTIDE SEQUENCE</scope>
    <source>
        <strain evidence="1">HLG_WM_MAG_12</strain>
    </source>
</reference>
<evidence type="ECO:0000313" key="1">
    <source>
        <dbReference type="EMBL" id="CAA6816051.1"/>
    </source>
</evidence>
<dbReference type="AlphaFoldDB" id="A0A6S6SZ80"/>
<organism evidence="1">
    <name type="scientific">uncultured Campylobacterales bacterium</name>
    <dbReference type="NCBI Taxonomy" id="352960"/>
    <lineage>
        <taxon>Bacteria</taxon>
        <taxon>Pseudomonadati</taxon>
        <taxon>Campylobacterota</taxon>
        <taxon>Epsilonproteobacteria</taxon>
        <taxon>Campylobacterales</taxon>
        <taxon>environmental samples</taxon>
    </lineage>
</organism>
<proteinExistence type="predicted"/>
<dbReference type="EMBL" id="CACVAW010000068">
    <property type="protein sequence ID" value="CAA6816051.1"/>
    <property type="molecule type" value="Genomic_DNA"/>
</dbReference>
<protein>
    <submittedName>
        <fullName evidence="1">Uncharacterized protein</fullName>
    </submittedName>
</protein>
<accession>A0A6S6SZ80</accession>